<sequence length="410" mass="45229">MQSNQAIISPWFDDFPTLKQKVYDSRLVYLDTAATAQTPNCVIDRMTRFYQQEYASVHRGIHYMSAKATEDMEMVRHEVAKFVQAGSSNNIIFTKGSTEAINLVAYSYLKPLLAPGDEIIISEMEHHANIVPWQLIADMCGAQIKVWGLNRSDQLSIEHLQQLITSKTRLIAVTHVSNVLGVVNPIKAVVNLARKNNIAVLVDGAQAVMHQRVDVTNLDCDFYVFSAHKLYGPTGTGVLYAKSKHLERMIPWEGGGAMIDQVTLPSGTSYGKAPWRFEAGTPNIVGILGLGAAICYLQEIGIENIAHHETKVMRYLTDAMSSISGVETYGNDDARVGVLSFNVSGQHAFDIGSFLDRYGVAIRTGHHCAMPLIKHLGHSAVCRSSIGMYSQSQDVDALVHGLSRIKQLLR</sequence>
<keyword evidence="6 10" id="KW-0663">Pyridoxal phosphate</keyword>
<dbReference type="GO" id="GO:0006534">
    <property type="term" value="P:cysteine metabolic process"/>
    <property type="evidence" value="ECO:0007669"/>
    <property type="project" value="UniProtKB-UniRule"/>
</dbReference>
<dbReference type="InterPro" id="IPR010970">
    <property type="entry name" value="Cys_dSase_SufS"/>
</dbReference>
<dbReference type="PANTHER" id="PTHR43586">
    <property type="entry name" value="CYSTEINE DESULFURASE"/>
    <property type="match status" value="1"/>
</dbReference>
<keyword evidence="5 10" id="KW-0808">Transferase</keyword>
<dbReference type="GO" id="GO:0031071">
    <property type="term" value="F:cysteine desulfurase activity"/>
    <property type="evidence" value="ECO:0007669"/>
    <property type="project" value="UniProtKB-UniRule"/>
</dbReference>
<dbReference type="PANTHER" id="PTHR43586:SF25">
    <property type="entry name" value="CYSTEINE DESULFURASE"/>
    <property type="match status" value="1"/>
</dbReference>
<name>A0A1Q9HKS6_9VIBR</name>
<dbReference type="GO" id="GO:0030170">
    <property type="term" value="F:pyridoxal phosphate binding"/>
    <property type="evidence" value="ECO:0007669"/>
    <property type="project" value="UniProtKB-UniRule"/>
</dbReference>
<gene>
    <name evidence="12" type="ORF">BIY22_19115</name>
</gene>
<proteinExistence type="inferred from homology"/>
<organism evidence="12 13">
    <name type="scientific">Vibrio panuliri</name>
    <dbReference type="NCBI Taxonomy" id="1381081"/>
    <lineage>
        <taxon>Bacteria</taxon>
        <taxon>Pseudomonadati</taxon>
        <taxon>Pseudomonadota</taxon>
        <taxon>Gammaproteobacteria</taxon>
        <taxon>Vibrionales</taxon>
        <taxon>Vibrionaceae</taxon>
        <taxon>Vibrio</taxon>
    </lineage>
</organism>
<evidence type="ECO:0000256" key="1">
    <source>
        <dbReference type="ARBA" id="ARBA00001933"/>
    </source>
</evidence>
<dbReference type="Gene3D" id="3.40.640.10">
    <property type="entry name" value="Type I PLP-dependent aspartate aminotransferase-like (Major domain)"/>
    <property type="match status" value="1"/>
</dbReference>
<dbReference type="Proteomes" id="UP000186313">
    <property type="component" value="Unassembled WGS sequence"/>
</dbReference>
<keyword evidence="7" id="KW-0456">Lyase</keyword>
<evidence type="ECO:0000256" key="6">
    <source>
        <dbReference type="ARBA" id="ARBA00022898"/>
    </source>
</evidence>
<reference evidence="12 13" key="1">
    <citation type="submission" date="2016-09" db="EMBL/GenBank/DDBJ databases">
        <title>Genomic Taxonomy of the Vibrionaceae.</title>
        <authorList>
            <person name="Gonzalez-Castillo A."/>
            <person name="Gomez-Gil B."/>
            <person name="Enciso-Ibarra K."/>
        </authorList>
    </citation>
    <scope>NUCLEOTIDE SEQUENCE [LARGE SCALE GENOMIC DNA]</scope>
    <source>
        <strain evidence="12 13">CAIM 703</strain>
    </source>
</reference>
<evidence type="ECO:0000259" key="11">
    <source>
        <dbReference type="Pfam" id="PF00266"/>
    </source>
</evidence>
<evidence type="ECO:0000256" key="4">
    <source>
        <dbReference type="ARBA" id="ARBA00022490"/>
    </source>
</evidence>
<dbReference type="GO" id="GO:0016829">
    <property type="term" value="F:lyase activity"/>
    <property type="evidence" value="ECO:0007669"/>
    <property type="project" value="UniProtKB-KW"/>
</dbReference>
<dbReference type="NCBIfam" id="TIGR01979">
    <property type="entry name" value="sufS"/>
    <property type="match status" value="1"/>
</dbReference>
<dbReference type="AlphaFoldDB" id="A0A1Q9HKS6"/>
<evidence type="ECO:0000256" key="7">
    <source>
        <dbReference type="ARBA" id="ARBA00023239"/>
    </source>
</evidence>
<evidence type="ECO:0000313" key="13">
    <source>
        <dbReference type="Proteomes" id="UP000186313"/>
    </source>
</evidence>
<comment type="function">
    <text evidence="10">Catalyzes the removal of elemental sulfur and selenium atoms from L-cysteine, L-cystine, L-selenocysteine, and L-selenocystine to produce L-alanine.</text>
</comment>
<dbReference type="Pfam" id="PF00266">
    <property type="entry name" value="Aminotran_5"/>
    <property type="match status" value="1"/>
</dbReference>
<evidence type="ECO:0000256" key="9">
    <source>
        <dbReference type="RuleBase" id="RU004504"/>
    </source>
</evidence>
<dbReference type="InterPro" id="IPR015424">
    <property type="entry name" value="PyrdxlP-dep_Trfase"/>
</dbReference>
<evidence type="ECO:0000256" key="8">
    <source>
        <dbReference type="ARBA" id="ARBA00050776"/>
    </source>
</evidence>
<dbReference type="OrthoDB" id="9808002at2"/>
<accession>A0A1Q9HKS6</accession>
<comment type="catalytic activity">
    <reaction evidence="8 10">
        <text>(sulfur carrier)-H + L-cysteine = (sulfur carrier)-SH + L-alanine</text>
        <dbReference type="Rhea" id="RHEA:43892"/>
        <dbReference type="Rhea" id="RHEA-COMP:14737"/>
        <dbReference type="Rhea" id="RHEA-COMP:14739"/>
        <dbReference type="ChEBI" id="CHEBI:29917"/>
        <dbReference type="ChEBI" id="CHEBI:35235"/>
        <dbReference type="ChEBI" id="CHEBI:57972"/>
        <dbReference type="ChEBI" id="CHEBI:64428"/>
        <dbReference type="EC" id="2.8.1.7"/>
    </reaction>
</comment>
<dbReference type="PROSITE" id="PS00595">
    <property type="entry name" value="AA_TRANSFER_CLASS_5"/>
    <property type="match status" value="1"/>
</dbReference>
<evidence type="ECO:0000313" key="12">
    <source>
        <dbReference type="EMBL" id="OLQ91008.1"/>
    </source>
</evidence>
<dbReference type="InterPro" id="IPR015422">
    <property type="entry name" value="PyrdxlP-dep_Trfase_small"/>
</dbReference>
<dbReference type="Gene3D" id="3.90.1150.10">
    <property type="entry name" value="Aspartate Aminotransferase, domain 1"/>
    <property type="match status" value="1"/>
</dbReference>
<dbReference type="EMBL" id="MJMJ01000011">
    <property type="protein sequence ID" value="OLQ91008.1"/>
    <property type="molecule type" value="Genomic_DNA"/>
</dbReference>
<dbReference type="InterPro" id="IPR000192">
    <property type="entry name" value="Aminotrans_V_dom"/>
</dbReference>
<keyword evidence="4" id="KW-0963">Cytoplasm</keyword>
<dbReference type="RefSeq" id="WP_075707328.1">
    <property type="nucleotide sequence ID" value="NZ_MJMJ01000011.1"/>
</dbReference>
<dbReference type="EC" id="2.8.1.7" evidence="3 10"/>
<dbReference type="SUPFAM" id="SSF53383">
    <property type="entry name" value="PLP-dependent transferases"/>
    <property type="match status" value="1"/>
</dbReference>
<dbReference type="CDD" id="cd06453">
    <property type="entry name" value="SufS_like"/>
    <property type="match status" value="1"/>
</dbReference>
<dbReference type="PIRSF" id="PIRSF005572">
    <property type="entry name" value="NifS"/>
    <property type="match status" value="1"/>
</dbReference>
<dbReference type="InterPro" id="IPR016454">
    <property type="entry name" value="Cysteine_dSase"/>
</dbReference>
<protein>
    <recommendedName>
        <fullName evidence="3 10">Cysteine desulfurase</fullName>
        <ecNumber evidence="3 10">2.8.1.7</ecNumber>
    </recommendedName>
</protein>
<comment type="cofactor">
    <cofactor evidence="1 9">
        <name>pyridoxal 5'-phosphate</name>
        <dbReference type="ChEBI" id="CHEBI:597326"/>
    </cofactor>
</comment>
<evidence type="ECO:0000256" key="5">
    <source>
        <dbReference type="ARBA" id="ARBA00022679"/>
    </source>
</evidence>
<comment type="similarity">
    <text evidence="2 10">Belongs to the class-V pyridoxal-phosphate-dependent aminotransferase family. Csd subfamily.</text>
</comment>
<evidence type="ECO:0000256" key="3">
    <source>
        <dbReference type="ARBA" id="ARBA00012239"/>
    </source>
</evidence>
<feature type="domain" description="Aminotransferase class V" evidence="11">
    <location>
        <begin position="28"/>
        <end position="398"/>
    </location>
</feature>
<dbReference type="STRING" id="1381081.BIY22_19115"/>
<evidence type="ECO:0000256" key="2">
    <source>
        <dbReference type="ARBA" id="ARBA00010447"/>
    </source>
</evidence>
<comment type="caution">
    <text evidence="12">The sequence shown here is derived from an EMBL/GenBank/DDBJ whole genome shotgun (WGS) entry which is preliminary data.</text>
</comment>
<dbReference type="InterPro" id="IPR020578">
    <property type="entry name" value="Aminotrans_V_PyrdxlP_BS"/>
</dbReference>
<dbReference type="InterPro" id="IPR015421">
    <property type="entry name" value="PyrdxlP-dep_Trfase_major"/>
</dbReference>
<evidence type="ECO:0000256" key="10">
    <source>
        <dbReference type="RuleBase" id="RU004506"/>
    </source>
</evidence>